<comment type="caution">
    <text evidence="1">The sequence shown here is derived from an EMBL/GenBank/DDBJ whole genome shotgun (WGS) entry which is preliminary data.</text>
</comment>
<evidence type="ECO:0000313" key="2">
    <source>
        <dbReference type="Proteomes" id="UP001152888"/>
    </source>
</evidence>
<evidence type="ECO:0000313" key="1">
    <source>
        <dbReference type="EMBL" id="CAH1981096.1"/>
    </source>
</evidence>
<dbReference type="Proteomes" id="UP001152888">
    <property type="component" value="Unassembled WGS sequence"/>
</dbReference>
<reference evidence="1" key="1">
    <citation type="submission" date="2022-03" db="EMBL/GenBank/DDBJ databases">
        <authorList>
            <person name="Sayadi A."/>
        </authorList>
    </citation>
    <scope>NUCLEOTIDE SEQUENCE</scope>
</reference>
<proteinExistence type="predicted"/>
<dbReference type="OrthoDB" id="63533at2759"/>
<name>A0A9P0PFC2_ACAOB</name>
<dbReference type="AlphaFoldDB" id="A0A9P0PFC2"/>
<dbReference type="EMBL" id="CAKOFQ010006905">
    <property type="protein sequence ID" value="CAH1981096.1"/>
    <property type="molecule type" value="Genomic_DNA"/>
</dbReference>
<accession>A0A9P0PFC2</accession>
<keyword evidence="2" id="KW-1185">Reference proteome</keyword>
<organism evidence="1 2">
    <name type="scientific">Acanthoscelides obtectus</name>
    <name type="common">Bean weevil</name>
    <name type="synonym">Bruchus obtectus</name>
    <dbReference type="NCBI Taxonomy" id="200917"/>
    <lineage>
        <taxon>Eukaryota</taxon>
        <taxon>Metazoa</taxon>
        <taxon>Ecdysozoa</taxon>
        <taxon>Arthropoda</taxon>
        <taxon>Hexapoda</taxon>
        <taxon>Insecta</taxon>
        <taxon>Pterygota</taxon>
        <taxon>Neoptera</taxon>
        <taxon>Endopterygota</taxon>
        <taxon>Coleoptera</taxon>
        <taxon>Polyphaga</taxon>
        <taxon>Cucujiformia</taxon>
        <taxon>Chrysomeloidea</taxon>
        <taxon>Chrysomelidae</taxon>
        <taxon>Bruchinae</taxon>
        <taxon>Bruchini</taxon>
        <taxon>Acanthoscelides</taxon>
    </lineage>
</organism>
<protein>
    <submittedName>
        <fullName evidence="1">Uncharacterized protein</fullName>
    </submittedName>
</protein>
<gene>
    <name evidence="1" type="ORF">ACAOBT_LOCUS14317</name>
</gene>
<sequence>MEIGSTLLYGTLLARKSSMLLDLFTTDHLMELCWCTISQMKIRSKK</sequence>